<comment type="caution">
    <text evidence="2">The sequence shown here is derived from an EMBL/GenBank/DDBJ whole genome shotgun (WGS) entry which is preliminary data.</text>
</comment>
<proteinExistence type="predicted"/>
<dbReference type="Proteomes" id="UP000475862">
    <property type="component" value="Unassembled WGS sequence"/>
</dbReference>
<name>A0A6G0TJH6_APHGL</name>
<keyword evidence="3" id="KW-1185">Reference proteome</keyword>
<keyword evidence="1" id="KW-1133">Transmembrane helix</keyword>
<evidence type="ECO:0000313" key="2">
    <source>
        <dbReference type="EMBL" id="KAE9532964.1"/>
    </source>
</evidence>
<gene>
    <name evidence="2" type="ORF">AGLY_009392</name>
</gene>
<protein>
    <submittedName>
        <fullName evidence="2">Uncharacterized protein</fullName>
    </submittedName>
</protein>
<dbReference type="AlphaFoldDB" id="A0A6G0TJH6"/>
<accession>A0A6G0TJH6</accession>
<keyword evidence="1" id="KW-0812">Transmembrane</keyword>
<evidence type="ECO:0000313" key="3">
    <source>
        <dbReference type="Proteomes" id="UP000475862"/>
    </source>
</evidence>
<evidence type="ECO:0000256" key="1">
    <source>
        <dbReference type="SAM" id="Phobius"/>
    </source>
</evidence>
<feature type="transmembrane region" description="Helical" evidence="1">
    <location>
        <begin position="68"/>
        <end position="89"/>
    </location>
</feature>
<feature type="transmembrane region" description="Helical" evidence="1">
    <location>
        <begin position="152"/>
        <end position="170"/>
    </location>
</feature>
<sequence length="173" mass="19507">MSTLRPQSALLASGVSDGTQKLGKCLSKPLTIKSLTLDCCSALPNSANSSSCLCFCFSYSFNFRQYSFFLVIISITRLRSVLLFLMIGVNSTCSTVSSMSCHLNQLKTYIIHQFKINTIQQLTKQKVNSRSKKCGIPYARVFAVTYYNKKKFYIKITLVLCLLNLCYCIIRLK</sequence>
<reference evidence="2 3" key="1">
    <citation type="submission" date="2019-08" db="EMBL/GenBank/DDBJ databases">
        <title>The genome of the soybean aphid Biotype 1, its phylome, world population structure and adaptation to the North American continent.</title>
        <authorList>
            <person name="Giordano R."/>
            <person name="Donthu R.K."/>
            <person name="Hernandez A.G."/>
            <person name="Wright C.L."/>
            <person name="Zimin A.V."/>
        </authorList>
    </citation>
    <scope>NUCLEOTIDE SEQUENCE [LARGE SCALE GENOMIC DNA]</scope>
    <source>
        <tissue evidence="2">Whole aphids</tissue>
    </source>
</reference>
<organism evidence="2 3">
    <name type="scientific">Aphis glycines</name>
    <name type="common">Soybean aphid</name>
    <dbReference type="NCBI Taxonomy" id="307491"/>
    <lineage>
        <taxon>Eukaryota</taxon>
        <taxon>Metazoa</taxon>
        <taxon>Ecdysozoa</taxon>
        <taxon>Arthropoda</taxon>
        <taxon>Hexapoda</taxon>
        <taxon>Insecta</taxon>
        <taxon>Pterygota</taxon>
        <taxon>Neoptera</taxon>
        <taxon>Paraneoptera</taxon>
        <taxon>Hemiptera</taxon>
        <taxon>Sternorrhyncha</taxon>
        <taxon>Aphidomorpha</taxon>
        <taxon>Aphidoidea</taxon>
        <taxon>Aphididae</taxon>
        <taxon>Aphidini</taxon>
        <taxon>Aphis</taxon>
        <taxon>Aphis</taxon>
    </lineage>
</organism>
<keyword evidence="1" id="KW-0472">Membrane</keyword>
<dbReference type="EMBL" id="VYZN01000037">
    <property type="protein sequence ID" value="KAE9532964.1"/>
    <property type="molecule type" value="Genomic_DNA"/>
</dbReference>